<dbReference type="eggNOG" id="ENOG502SIK2">
    <property type="taxonomic scope" value="Eukaryota"/>
</dbReference>
<dbReference type="Gene3D" id="3.40.50.300">
    <property type="entry name" value="P-loop containing nucleotide triphosphate hydrolases"/>
    <property type="match status" value="1"/>
</dbReference>
<dbReference type="EMBL" id="KE504160">
    <property type="protein sequence ID" value="EPS99000.1"/>
    <property type="molecule type" value="Genomic_DNA"/>
</dbReference>
<gene>
    <name evidence="5" type="ORF">FOMPIDRAFT_45611</name>
</gene>
<feature type="domain" description="ATPase dynein-related AAA" evidence="4">
    <location>
        <begin position="242"/>
        <end position="362"/>
    </location>
</feature>
<dbReference type="STRING" id="743788.S8FBN0"/>
<protein>
    <recommendedName>
        <fullName evidence="4">ATPase dynein-related AAA domain-containing protein</fullName>
    </recommendedName>
</protein>
<dbReference type="PANTHER" id="PTHR11638:SF18">
    <property type="entry name" value="HEAT SHOCK PROTEIN 104"/>
    <property type="match status" value="1"/>
</dbReference>
<evidence type="ECO:0000256" key="1">
    <source>
        <dbReference type="ARBA" id="ARBA00022741"/>
    </source>
</evidence>
<dbReference type="GO" id="GO:0005524">
    <property type="term" value="F:ATP binding"/>
    <property type="evidence" value="ECO:0007669"/>
    <property type="project" value="UniProtKB-KW"/>
</dbReference>
<dbReference type="InterPro" id="IPR027417">
    <property type="entry name" value="P-loop_NTPase"/>
</dbReference>
<dbReference type="InterPro" id="IPR011704">
    <property type="entry name" value="ATPase_dyneun-rel_AAA"/>
</dbReference>
<accession>S8FBN0</accession>
<keyword evidence="6" id="KW-1185">Reference proteome</keyword>
<feature type="region of interest" description="Disordered" evidence="3">
    <location>
        <begin position="149"/>
        <end position="177"/>
    </location>
</feature>
<evidence type="ECO:0000256" key="3">
    <source>
        <dbReference type="SAM" id="MobiDB-lite"/>
    </source>
</evidence>
<evidence type="ECO:0000313" key="5">
    <source>
        <dbReference type="EMBL" id="EPS99000.1"/>
    </source>
</evidence>
<keyword evidence="1" id="KW-0547">Nucleotide-binding</keyword>
<dbReference type="AlphaFoldDB" id="S8FBN0"/>
<dbReference type="SUPFAM" id="SSF52540">
    <property type="entry name" value="P-loop containing nucleoside triphosphate hydrolases"/>
    <property type="match status" value="1"/>
</dbReference>
<evidence type="ECO:0000313" key="6">
    <source>
        <dbReference type="Proteomes" id="UP000015241"/>
    </source>
</evidence>
<keyword evidence="2" id="KW-0067">ATP-binding</keyword>
<dbReference type="Gene3D" id="1.25.40.20">
    <property type="entry name" value="Ankyrin repeat-containing domain"/>
    <property type="match status" value="1"/>
</dbReference>
<dbReference type="Proteomes" id="UP000015241">
    <property type="component" value="Unassembled WGS sequence"/>
</dbReference>
<name>S8FBN0_FOMSC</name>
<reference evidence="5 6" key="1">
    <citation type="journal article" date="2012" name="Science">
        <title>The Paleozoic origin of enzymatic lignin decomposition reconstructed from 31 fungal genomes.</title>
        <authorList>
            <person name="Floudas D."/>
            <person name="Binder M."/>
            <person name="Riley R."/>
            <person name="Barry K."/>
            <person name="Blanchette R.A."/>
            <person name="Henrissat B."/>
            <person name="Martinez A.T."/>
            <person name="Otillar R."/>
            <person name="Spatafora J.W."/>
            <person name="Yadav J.S."/>
            <person name="Aerts A."/>
            <person name="Benoit I."/>
            <person name="Boyd A."/>
            <person name="Carlson A."/>
            <person name="Copeland A."/>
            <person name="Coutinho P.M."/>
            <person name="de Vries R.P."/>
            <person name="Ferreira P."/>
            <person name="Findley K."/>
            <person name="Foster B."/>
            <person name="Gaskell J."/>
            <person name="Glotzer D."/>
            <person name="Gorecki P."/>
            <person name="Heitman J."/>
            <person name="Hesse C."/>
            <person name="Hori C."/>
            <person name="Igarashi K."/>
            <person name="Jurgens J.A."/>
            <person name="Kallen N."/>
            <person name="Kersten P."/>
            <person name="Kohler A."/>
            <person name="Kuees U."/>
            <person name="Kumar T.K.A."/>
            <person name="Kuo A."/>
            <person name="LaButti K."/>
            <person name="Larrondo L.F."/>
            <person name="Lindquist E."/>
            <person name="Ling A."/>
            <person name="Lombard V."/>
            <person name="Lucas S."/>
            <person name="Lundell T."/>
            <person name="Martin R."/>
            <person name="McLaughlin D.J."/>
            <person name="Morgenstern I."/>
            <person name="Morin E."/>
            <person name="Murat C."/>
            <person name="Nagy L.G."/>
            <person name="Nolan M."/>
            <person name="Ohm R.A."/>
            <person name="Patyshakuliyeva A."/>
            <person name="Rokas A."/>
            <person name="Ruiz-Duenas F.J."/>
            <person name="Sabat G."/>
            <person name="Salamov A."/>
            <person name="Samejima M."/>
            <person name="Schmutz J."/>
            <person name="Slot J.C."/>
            <person name="St John F."/>
            <person name="Stenlid J."/>
            <person name="Sun H."/>
            <person name="Sun S."/>
            <person name="Syed K."/>
            <person name="Tsang A."/>
            <person name="Wiebenga A."/>
            <person name="Young D."/>
            <person name="Pisabarro A."/>
            <person name="Eastwood D.C."/>
            <person name="Martin F."/>
            <person name="Cullen D."/>
            <person name="Grigoriev I.V."/>
            <person name="Hibbett D.S."/>
        </authorList>
    </citation>
    <scope>NUCLEOTIDE SEQUENCE</scope>
    <source>
        <strain evidence="6">FP-58527</strain>
    </source>
</reference>
<feature type="region of interest" description="Disordered" evidence="3">
    <location>
        <begin position="1"/>
        <end position="25"/>
    </location>
</feature>
<dbReference type="OrthoDB" id="47330at2759"/>
<organism evidence="5 6">
    <name type="scientific">Fomitopsis schrenkii</name>
    <name type="common">Brown rot fungus</name>
    <dbReference type="NCBI Taxonomy" id="2126942"/>
    <lineage>
        <taxon>Eukaryota</taxon>
        <taxon>Fungi</taxon>
        <taxon>Dikarya</taxon>
        <taxon>Basidiomycota</taxon>
        <taxon>Agaricomycotina</taxon>
        <taxon>Agaricomycetes</taxon>
        <taxon>Polyporales</taxon>
        <taxon>Fomitopsis</taxon>
    </lineage>
</organism>
<sequence length="476" mass="52606">MPTSAPLAQAPPAWHARKGSRSSVASRRQSLLERFARPDSRASEPILYEEEEEDTLRVARPASSLAHAAPISPVPPSPIHAIATPRPTLLFALASDNIDEVKRVLNSGEVGPNDDVGPQSALAFTLTARQLKHRQEMVKLLLAHGADPTAVKQIHPSRPASAAGSDEDHDEPSPDPLEELDYATKYYIKRAEAPQTRRASALIHRSFFRPLARVRYDLVGQDRALEQLFRVLSMPMTAPIVVLLCGPSGHGKSLLARKFGSLLEVPTHTVNMTTLRDTHDIWRSYSMSPYEEPSTCTLADFLLANEGRRCVVVLDEIEKSPNEKALSSLLMPWELGRCSFEAGHRHVDVSQVIWLGTSNIGHDLVFEHQEKRQEPEAPMSREEYVDLMGMLRPCVSQRLGASLLSRVTTVLPFIPFTTEEKLAISAEALHSLTGEETELPPATIDMIVRNSLNAYIPAEGARSLYRAVSNLLLDTI</sequence>
<dbReference type="GO" id="GO:0005737">
    <property type="term" value="C:cytoplasm"/>
    <property type="evidence" value="ECO:0007669"/>
    <property type="project" value="TreeGrafter"/>
</dbReference>
<dbReference type="InParanoid" id="S8FBN0"/>
<dbReference type="InterPro" id="IPR036770">
    <property type="entry name" value="Ankyrin_rpt-contain_sf"/>
</dbReference>
<dbReference type="Pfam" id="PF07728">
    <property type="entry name" value="AAA_5"/>
    <property type="match status" value="1"/>
</dbReference>
<dbReference type="InterPro" id="IPR050130">
    <property type="entry name" value="ClpA_ClpB"/>
</dbReference>
<dbReference type="PANTHER" id="PTHR11638">
    <property type="entry name" value="ATP-DEPENDENT CLP PROTEASE"/>
    <property type="match status" value="1"/>
</dbReference>
<dbReference type="HOGENOM" id="CLU_035837_0_0_1"/>
<evidence type="ECO:0000259" key="4">
    <source>
        <dbReference type="Pfam" id="PF07728"/>
    </source>
</evidence>
<dbReference type="GO" id="GO:0016887">
    <property type="term" value="F:ATP hydrolysis activity"/>
    <property type="evidence" value="ECO:0007669"/>
    <property type="project" value="InterPro"/>
</dbReference>
<proteinExistence type="predicted"/>
<dbReference type="GO" id="GO:0034605">
    <property type="term" value="P:cellular response to heat"/>
    <property type="evidence" value="ECO:0007669"/>
    <property type="project" value="TreeGrafter"/>
</dbReference>
<evidence type="ECO:0000256" key="2">
    <source>
        <dbReference type="ARBA" id="ARBA00022840"/>
    </source>
</evidence>